<keyword evidence="1" id="KW-1133">Transmembrane helix</keyword>
<evidence type="ECO:0000313" key="3">
    <source>
        <dbReference type="Proteomes" id="UP000186922"/>
    </source>
</evidence>
<evidence type="ECO:0000313" key="2">
    <source>
        <dbReference type="EMBL" id="GAV03694.1"/>
    </source>
</evidence>
<name>A0A1D1VXE9_RAMVA</name>
<organism evidence="2 3">
    <name type="scientific">Ramazzottius varieornatus</name>
    <name type="common">Water bear</name>
    <name type="synonym">Tardigrade</name>
    <dbReference type="NCBI Taxonomy" id="947166"/>
    <lineage>
        <taxon>Eukaryota</taxon>
        <taxon>Metazoa</taxon>
        <taxon>Ecdysozoa</taxon>
        <taxon>Tardigrada</taxon>
        <taxon>Eutardigrada</taxon>
        <taxon>Parachela</taxon>
        <taxon>Hypsibioidea</taxon>
        <taxon>Ramazzottiidae</taxon>
        <taxon>Ramazzottius</taxon>
    </lineage>
</organism>
<comment type="caution">
    <text evidence="2">The sequence shown here is derived from an EMBL/GenBank/DDBJ whole genome shotgun (WGS) entry which is preliminary data.</text>
</comment>
<sequence length="69" mass="7901">MAVILMLVNAGRVHHLYLQDDDFRNVSAVTYFYLFLMFGPPGIVFGLLALLIRRSNVCKRAEDLENVIM</sequence>
<reference evidence="2 3" key="1">
    <citation type="journal article" date="2016" name="Nat. Commun.">
        <title>Extremotolerant tardigrade genome and improved radiotolerance of human cultured cells by tardigrade-unique protein.</title>
        <authorList>
            <person name="Hashimoto T."/>
            <person name="Horikawa D.D."/>
            <person name="Saito Y."/>
            <person name="Kuwahara H."/>
            <person name="Kozuka-Hata H."/>
            <person name="Shin-I T."/>
            <person name="Minakuchi Y."/>
            <person name="Ohishi K."/>
            <person name="Motoyama A."/>
            <person name="Aizu T."/>
            <person name="Enomoto A."/>
            <person name="Kondo K."/>
            <person name="Tanaka S."/>
            <person name="Hara Y."/>
            <person name="Koshikawa S."/>
            <person name="Sagara H."/>
            <person name="Miura T."/>
            <person name="Yokobori S."/>
            <person name="Miyagawa K."/>
            <person name="Suzuki Y."/>
            <person name="Kubo T."/>
            <person name="Oyama M."/>
            <person name="Kohara Y."/>
            <person name="Fujiyama A."/>
            <person name="Arakawa K."/>
            <person name="Katayama T."/>
            <person name="Toyoda A."/>
            <person name="Kunieda T."/>
        </authorList>
    </citation>
    <scope>NUCLEOTIDE SEQUENCE [LARGE SCALE GENOMIC DNA]</scope>
    <source>
        <strain evidence="2 3">YOKOZUNA-1</strain>
    </source>
</reference>
<keyword evidence="1" id="KW-0812">Transmembrane</keyword>
<keyword evidence="1" id="KW-0472">Membrane</keyword>
<dbReference type="AlphaFoldDB" id="A0A1D1VXE9"/>
<proteinExistence type="predicted"/>
<keyword evidence="3" id="KW-1185">Reference proteome</keyword>
<dbReference type="Proteomes" id="UP000186922">
    <property type="component" value="Unassembled WGS sequence"/>
</dbReference>
<feature type="transmembrane region" description="Helical" evidence="1">
    <location>
        <begin position="31"/>
        <end position="52"/>
    </location>
</feature>
<accession>A0A1D1VXE9</accession>
<gene>
    <name evidence="2" type="primary">RvY_14085-1</name>
    <name evidence="2" type="synonym">RvY_14085.1</name>
    <name evidence="2" type="ORF">RvY_14085</name>
</gene>
<protein>
    <submittedName>
        <fullName evidence="2">Uncharacterized protein</fullName>
    </submittedName>
</protein>
<dbReference type="EMBL" id="BDGG01000010">
    <property type="protein sequence ID" value="GAV03694.1"/>
    <property type="molecule type" value="Genomic_DNA"/>
</dbReference>
<evidence type="ECO:0000256" key="1">
    <source>
        <dbReference type="SAM" id="Phobius"/>
    </source>
</evidence>